<accession>A0A3B0TL44</accession>
<dbReference type="PANTHER" id="PTHR34069:SF2">
    <property type="entry name" value="BETA-KETOACYL-[ACYL-CARRIER-PROTEIN] SYNTHASE III"/>
    <property type="match status" value="1"/>
</dbReference>
<proteinExistence type="inferred from homology"/>
<keyword evidence="9" id="KW-0275">Fatty acid biosynthesis</keyword>
<dbReference type="Gene3D" id="3.40.47.10">
    <property type="match status" value="1"/>
</dbReference>
<dbReference type="FunFam" id="3.40.47.10:FF:000004">
    <property type="entry name" value="3-oxoacyl-[acyl-carrier-protein] synthase 3"/>
    <property type="match status" value="1"/>
</dbReference>
<dbReference type="GO" id="GO:0006633">
    <property type="term" value="P:fatty acid biosynthetic process"/>
    <property type="evidence" value="ECO:0007669"/>
    <property type="project" value="UniProtKB-KW"/>
</dbReference>
<dbReference type="GO" id="GO:0004315">
    <property type="term" value="F:3-oxoacyl-[acyl-carrier-protein] synthase activity"/>
    <property type="evidence" value="ECO:0007669"/>
    <property type="project" value="InterPro"/>
</dbReference>
<keyword evidence="6 13" id="KW-0808">Transferase</keyword>
<evidence type="ECO:0000256" key="3">
    <source>
        <dbReference type="ARBA" id="ARBA00012333"/>
    </source>
</evidence>
<evidence type="ECO:0000259" key="11">
    <source>
        <dbReference type="Pfam" id="PF08541"/>
    </source>
</evidence>
<organism evidence="13">
    <name type="scientific">hydrothermal vent metagenome</name>
    <dbReference type="NCBI Taxonomy" id="652676"/>
    <lineage>
        <taxon>unclassified sequences</taxon>
        <taxon>metagenomes</taxon>
        <taxon>ecological metagenomes</taxon>
    </lineage>
</organism>
<dbReference type="InterPro" id="IPR013751">
    <property type="entry name" value="ACP_syn_III_N"/>
</dbReference>
<evidence type="ECO:0000256" key="10">
    <source>
        <dbReference type="ARBA" id="ARBA00023315"/>
    </source>
</evidence>
<dbReference type="HAMAP" id="MF_01815">
    <property type="entry name" value="FabH"/>
    <property type="match status" value="1"/>
</dbReference>
<dbReference type="EC" id="2.3.1.180" evidence="3"/>
<dbReference type="SUPFAM" id="SSF53901">
    <property type="entry name" value="Thiolase-like"/>
    <property type="match status" value="1"/>
</dbReference>
<feature type="domain" description="Beta-ketoacyl-[acyl-carrier-protein] synthase III N-terminal" evidence="12">
    <location>
        <begin position="104"/>
        <end position="182"/>
    </location>
</feature>
<evidence type="ECO:0000256" key="4">
    <source>
        <dbReference type="ARBA" id="ARBA00022490"/>
    </source>
</evidence>
<reference evidence="13" key="1">
    <citation type="submission" date="2018-06" db="EMBL/GenBank/DDBJ databases">
        <authorList>
            <person name="Zhirakovskaya E."/>
        </authorList>
    </citation>
    <scope>NUCLEOTIDE SEQUENCE</scope>
</reference>
<gene>
    <name evidence="13" type="ORF">MNBD_ACTINO02-580</name>
</gene>
<dbReference type="PANTHER" id="PTHR34069">
    <property type="entry name" value="3-OXOACYL-[ACYL-CARRIER-PROTEIN] SYNTHASE 3"/>
    <property type="match status" value="1"/>
</dbReference>
<feature type="domain" description="Beta-ketoacyl-[acyl-carrier-protein] synthase III C-terminal" evidence="11">
    <location>
        <begin position="231"/>
        <end position="319"/>
    </location>
</feature>
<dbReference type="InterPro" id="IPR004655">
    <property type="entry name" value="FabH"/>
</dbReference>
<evidence type="ECO:0000259" key="12">
    <source>
        <dbReference type="Pfam" id="PF08545"/>
    </source>
</evidence>
<protein>
    <recommendedName>
        <fullName evidence="3">beta-ketoacyl-[acyl-carrier-protein] synthase III</fullName>
        <ecNumber evidence="3">2.3.1.180</ecNumber>
    </recommendedName>
</protein>
<sequence>MKATITGWGKYLPPAVLTNDDLASVVDTNDEWITSRSGIRKRRISHINTSEMSTHAAREALATSGVDPKDIDFIIVCTCSPNRLIPSTASFVQQQIGAVNAGAIDANAACSGYVYGLSIVSAMIEAGHIKTALIIGAERLSSYMSLDDRSTVVLFGDGAGASIVQATEGIGGVESTVIGNDGEFAEALTIPGSGTEANPRTDGVVAVTMDGAEIFRGAVTKMAESANAAIAKAGWEIDDVDLLVPHQANVRIIDSVARRIKLGEGKAFVNIAEYGNTSAATVPIAIAEAVEQGRINTGDKVVFVAFGGGVSWGAVALEWGGSTEPKGSYVADVEPPTKTALELLQDLQQ</sequence>
<evidence type="ECO:0000256" key="1">
    <source>
        <dbReference type="ARBA" id="ARBA00005194"/>
    </source>
</evidence>
<dbReference type="GO" id="GO:0044550">
    <property type="term" value="P:secondary metabolite biosynthetic process"/>
    <property type="evidence" value="ECO:0007669"/>
    <property type="project" value="TreeGrafter"/>
</dbReference>
<dbReference type="CDD" id="cd00830">
    <property type="entry name" value="KAS_III"/>
    <property type="match status" value="1"/>
</dbReference>
<dbReference type="NCBIfam" id="TIGR00747">
    <property type="entry name" value="fabH"/>
    <property type="match status" value="1"/>
</dbReference>
<dbReference type="InterPro" id="IPR013747">
    <property type="entry name" value="ACP_syn_III_C"/>
</dbReference>
<name>A0A3B0TL44_9ZZZZ</name>
<evidence type="ECO:0000256" key="6">
    <source>
        <dbReference type="ARBA" id="ARBA00022679"/>
    </source>
</evidence>
<evidence type="ECO:0000256" key="8">
    <source>
        <dbReference type="ARBA" id="ARBA00023098"/>
    </source>
</evidence>
<dbReference type="Pfam" id="PF08541">
    <property type="entry name" value="ACP_syn_III_C"/>
    <property type="match status" value="1"/>
</dbReference>
<evidence type="ECO:0000256" key="2">
    <source>
        <dbReference type="ARBA" id="ARBA00008642"/>
    </source>
</evidence>
<dbReference type="NCBIfam" id="NF006829">
    <property type="entry name" value="PRK09352.1"/>
    <property type="match status" value="1"/>
</dbReference>
<dbReference type="GO" id="GO:0033818">
    <property type="term" value="F:beta-ketoacyl-acyl-carrier-protein synthase III activity"/>
    <property type="evidence" value="ECO:0007669"/>
    <property type="project" value="UniProtKB-EC"/>
</dbReference>
<keyword evidence="8" id="KW-0443">Lipid metabolism</keyword>
<keyword evidence="5" id="KW-0444">Lipid biosynthesis</keyword>
<evidence type="ECO:0000256" key="5">
    <source>
        <dbReference type="ARBA" id="ARBA00022516"/>
    </source>
</evidence>
<comment type="similarity">
    <text evidence="2">Belongs to the thiolase-like superfamily. FabH family.</text>
</comment>
<evidence type="ECO:0000313" key="13">
    <source>
        <dbReference type="EMBL" id="VAW09364.1"/>
    </source>
</evidence>
<keyword evidence="7" id="KW-0276">Fatty acid metabolism</keyword>
<comment type="pathway">
    <text evidence="1">Lipid metabolism; fatty acid biosynthesis.</text>
</comment>
<dbReference type="EMBL" id="UOEK01000562">
    <property type="protein sequence ID" value="VAW09364.1"/>
    <property type="molecule type" value="Genomic_DNA"/>
</dbReference>
<dbReference type="Pfam" id="PF08545">
    <property type="entry name" value="ACP_syn_III"/>
    <property type="match status" value="1"/>
</dbReference>
<dbReference type="InterPro" id="IPR016039">
    <property type="entry name" value="Thiolase-like"/>
</dbReference>
<keyword evidence="4" id="KW-0963">Cytoplasm</keyword>
<evidence type="ECO:0000256" key="9">
    <source>
        <dbReference type="ARBA" id="ARBA00023160"/>
    </source>
</evidence>
<dbReference type="AlphaFoldDB" id="A0A3B0TL44"/>
<keyword evidence="10 13" id="KW-0012">Acyltransferase</keyword>
<evidence type="ECO:0000256" key="7">
    <source>
        <dbReference type="ARBA" id="ARBA00022832"/>
    </source>
</evidence>